<comment type="similarity">
    <text evidence="1">Belongs to the senescence regulator S40 family.</text>
</comment>
<dbReference type="KEGG" id="egr:104435621"/>
<dbReference type="OMA" id="EYKSHVV"/>
<dbReference type="GO" id="GO:0010150">
    <property type="term" value="P:leaf senescence"/>
    <property type="evidence" value="ECO:0007669"/>
    <property type="project" value="UniProtKB-ARBA"/>
</dbReference>
<dbReference type="PANTHER" id="PTHR46525:SF6">
    <property type="entry name" value="ARABIDOPSIS THALIANA GENOMIC DNA, CHROMOSOME 5, P1 CLONE:MOK16"/>
    <property type="match status" value="1"/>
</dbReference>
<evidence type="ECO:0000313" key="3">
    <source>
        <dbReference type="EMBL" id="KCW88812.1"/>
    </source>
</evidence>
<dbReference type="InParanoid" id="A0A059DE02"/>
<name>A0A059DE02_EUCGR</name>
<sequence>MAASRMISRPTPTHNRPYAPDDAVFEFDEPDLLWSSSDDAPYDPRKPQPRSLKKLQRRSSSAAEAPPSQAAAAAAAAAASLPVNIPDWAKILQGDYGEHQRGREGAEVFGGSDGEVEDDGDRVPPHEFLARRRGASLSVHEGVGRTLKGRDLRRVRNAIWKKVGFED</sequence>
<dbReference type="eggNOG" id="ENOG502S1M3">
    <property type="taxonomic scope" value="Eukaryota"/>
</dbReference>
<proteinExistence type="inferred from homology"/>
<accession>A0A059DE02</accession>
<feature type="compositionally biased region" description="Low complexity" evidence="2">
    <location>
        <begin position="58"/>
        <end position="69"/>
    </location>
</feature>
<protein>
    <recommendedName>
        <fullName evidence="4">Senescence regulator</fullName>
    </recommendedName>
</protein>
<dbReference type="EMBL" id="KK198753">
    <property type="protein sequence ID" value="KCW88812.1"/>
    <property type="molecule type" value="Genomic_DNA"/>
</dbReference>
<feature type="region of interest" description="Disordered" evidence="2">
    <location>
        <begin position="99"/>
        <end position="129"/>
    </location>
</feature>
<dbReference type="InterPro" id="IPR007608">
    <property type="entry name" value="Senescence_reg_S40"/>
</dbReference>
<evidence type="ECO:0008006" key="4">
    <source>
        <dbReference type="Google" id="ProtNLM"/>
    </source>
</evidence>
<dbReference type="Gramene" id="KCW88812">
    <property type="protein sequence ID" value="KCW88812"/>
    <property type="gene ID" value="EUGRSUZ_A01148"/>
</dbReference>
<gene>
    <name evidence="3" type="ORF">EUGRSUZ_A01148</name>
</gene>
<dbReference type="PANTHER" id="PTHR46525">
    <property type="entry name" value="EMB|CAB72159.1"/>
    <property type="match status" value="1"/>
</dbReference>
<dbReference type="OrthoDB" id="1917735at2759"/>
<organism evidence="3">
    <name type="scientific">Eucalyptus grandis</name>
    <name type="common">Flooded gum</name>
    <dbReference type="NCBI Taxonomy" id="71139"/>
    <lineage>
        <taxon>Eukaryota</taxon>
        <taxon>Viridiplantae</taxon>
        <taxon>Streptophyta</taxon>
        <taxon>Embryophyta</taxon>
        <taxon>Tracheophyta</taxon>
        <taxon>Spermatophyta</taxon>
        <taxon>Magnoliopsida</taxon>
        <taxon>eudicotyledons</taxon>
        <taxon>Gunneridae</taxon>
        <taxon>Pentapetalae</taxon>
        <taxon>rosids</taxon>
        <taxon>malvids</taxon>
        <taxon>Myrtales</taxon>
        <taxon>Myrtaceae</taxon>
        <taxon>Myrtoideae</taxon>
        <taxon>Eucalypteae</taxon>
        <taxon>Eucalyptus</taxon>
    </lineage>
</organism>
<dbReference type="STRING" id="71139.A0A059DE02"/>
<dbReference type="AlphaFoldDB" id="A0A059DE02"/>
<reference evidence="3" key="1">
    <citation type="submission" date="2013-07" db="EMBL/GenBank/DDBJ databases">
        <title>The genome of Eucalyptus grandis.</title>
        <authorList>
            <person name="Schmutz J."/>
            <person name="Hayes R."/>
            <person name="Myburg A."/>
            <person name="Tuskan G."/>
            <person name="Grattapaglia D."/>
            <person name="Rokhsar D.S."/>
        </authorList>
    </citation>
    <scope>NUCLEOTIDE SEQUENCE</scope>
    <source>
        <tissue evidence="3">Leaf extractions</tissue>
    </source>
</reference>
<evidence type="ECO:0000256" key="1">
    <source>
        <dbReference type="ARBA" id="ARBA00034773"/>
    </source>
</evidence>
<feature type="region of interest" description="Disordered" evidence="2">
    <location>
        <begin position="1"/>
        <end position="69"/>
    </location>
</feature>
<feature type="compositionally biased region" description="Basic residues" evidence="2">
    <location>
        <begin position="47"/>
        <end position="57"/>
    </location>
</feature>
<dbReference type="Pfam" id="PF04520">
    <property type="entry name" value="Senescence_reg"/>
    <property type="match status" value="1"/>
</dbReference>
<evidence type="ECO:0000256" key="2">
    <source>
        <dbReference type="SAM" id="MobiDB-lite"/>
    </source>
</evidence>